<evidence type="ECO:0000256" key="6">
    <source>
        <dbReference type="ARBA" id="ARBA00022692"/>
    </source>
</evidence>
<evidence type="ECO:0000256" key="5">
    <source>
        <dbReference type="ARBA" id="ARBA00022525"/>
    </source>
</evidence>
<evidence type="ECO:0000256" key="9">
    <source>
        <dbReference type="ARBA" id="ARBA00022989"/>
    </source>
</evidence>
<proteinExistence type="predicted"/>
<dbReference type="SUPFAM" id="SSF53300">
    <property type="entry name" value="vWA-like"/>
    <property type="match status" value="2"/>
</dbReference>
<dbReference type="SUPFAM" id="SSF81321">
    <property type="entry name" value="Family A G protein-coupled receptor-like"/>
    <property type="match status" value="1"/>
</dbReference>
<evidence type="ECO:0000256" key="8">
    <source>
        <dbReference type="ARBA" id="ARBA00022737"/>
    </source>
</evidence>
<dbReference type="PROSITE" id="PS50262">
    <property type="entry name" value="G_PROTEIN_RECEP_F1_2"/>
    <property type="match status" value="1"/>
</dbReference>
<comment type="subcellular location">
    <subcellularLocation>
        <location evidence="2">Membrane</location>
    </subcellularLocation>
    <subcellularLocation>
        <location evidence="3">Secreted</location>
    </subcellularLocation>
</comment>
<keyword evidence="11" id="KW-1015">Disulfide bond</keyword>
<dbReference type="FunFam" id="3.40.50.410:FF:000029">
    <property type="entry name" value="Cochlin"/>
    <property type="match status" value="1"/>
</dbReference>
<evidence type="ECO:0000259" key="16">
    <source>
        <dbReference type="PROSITE" id="PS50820"/>
    </source>
</evidence>
<evidence type="ECO:0000256" key="7">
    <source>
        <dbReference type="ARBA" id="ARBA00022729"/>
    </source>
</evidence>
<dbReference type="InterPro" id="IPR050525">
    <property type="entry name" value="ECM_Assembly_Org"/>
</dbReference>
<feature type="transmembrane region" description="Helical" evidence="13">
    <location>
        <begin position="29"/>
        <end position="52"/>
    </location>
</feature>
<dbReference type="GO" id="GO:0005576">
    <property type="term" value="C:extracellular region"/>
    <property type="evidence" value="ECO:0007669"/>
    <property type="project" value="UniProtKB-SubCell"/>
</dbReference>
<name>A0A803JJR7_XENTR</name>
<dbReference type="FunFam" id="3.40.50.410:FF:000009">
    <property type="entry name" value="Putative vitrin"/>
    <property type="match status" value="1"/>
</dbReference>
<dbReference type="CDD" id="cd01472">
    <property type="entry name" value="vWA_collagen"/>
    <property type="match status" value="1"/>
</dbReference>
<keyword evidence="10 13" id="KW-0472">Membrane</keyword>
<dbReference type="AlphaFoldDB" id="A0A803JJR7"/>
<evidence type="ECO:0000256" key="1">
    <source>
        <dbReference type="ARBA" id="ARBA00003388"/>
    </source>
</evidence>
<feature type="domain" description="LCCL" evidence="16">
    <location>
        <begin position="207"/>
        <end position="300"/>
    </location>
</feature>
<keyword evidence="5" id="KW-0964">Secreted</keyword>
<evidence type="ECO:0000256" key="3">
    <source>
        <dbReference type="ARBA" id="ARBA00004613"/>
    </source>
</evidence>
<dbReference type="SUPFAM" id="SSF69848">
    <property type="entry name" value="LCCL domain"/>
    <property type="match status" value="1"/>
</dbReference>
<evidence type="ECO:0000256" key="2">
    <source>
        <dbReference type="ARBA" id="ARBA00004370"/>
    </source>
</evidence>
<feature type="domain" description="VWFA" evidence="14">
    <location>
        <begin position="354"/>
        <end position="539"/>
    </location>
</feature>
<dbReference type="GO" id="GO:0016020">
    <property type="term" value="C:membrane"/>
    <property type="evidence" value="ECO:0007669"/>
    <property type="project" value="UniProtKB-SubCell"/>
</dbReference>
<gene>
    <name evidence="17" type="primary">coch</name>
</gene>
<dbReference type="PANTHER" id="PTHR24020:SF36">
    <property type="entry name" value="COCHLIN"/>
    <property type="match status" value="1"/>
</dbReference>
<accession>A0A803JJR7</accession>
<dbReference type="InParanoid" id="A0A803JJR7"/>
<dbReference type="PROSITE" id="PS50234">
    <property type="entry name" value="VWFA"/>
    <property type="match status" value="2"/>
</dbReference>
<dbReference type="Pfam" id="PF03815">
    <property type="entry name" value="LCCL"/>
    <property type="match status" value="1"/>
</dbReference>
<keyword evidence="9 13" id="KW-1133">Transmembrane helix</keyword>
<evidence type="ECO:0000256" key="13">
    <source>
        <dbReference type="SAM" id="Phobius"/>
    </source>
</evidence>
<dbReference type="PROSITE" id="PS50820">
    <property type="entry name" value="LCCL"/>
    <property type="match status" value="1"/>
</dbReference>
<evidence type="ECO:0000259" key="14">
    <source>
        <dbReference type="PROSITE" id="PS50234"/>
    </source>
</evidence>
<dbReference type="Pfam" id="PF00001">
    <property type="entry name" value="7tm_1"/>
    <property type="match status" value="1"/>
</dbReference>
<dbReference type="InterPro" id="IPR002035">
    <property type="entry name" value="VWF_A"/>
</dbReference>
<dbReference type="Gene3D" id="2.170.130.20">
    <property type="entry name" value="LCCL-like domain"/>
    <property type="match status" value="1"/>
</dbReference>
<feature type="domain" description="VWFA" evidence="14">
    <location>
        <begin position="556"/>
        <end position="726"/>
    </location>
</feature>
<dbReference type="Gene3D" id="1.20.1070.10">
    <property type="entry name" value="Rhodopsin 7-helix transmembrane proteins"/>
    <property type="match status" value="1"/>
</dbReference>
<dbReference type="Pfam" id="PF00092">
    <property type="entry name" value="VWA"/>
    <property type="match status" value="2"/>
</dbReference>
<dbReference type="PANTHER" id="PTHR24020">
    <property type="entry name" value="COLLAGEN ALPHA"/>
    <property type="match status" value="1"/>
</dbReference>
<dbReference type="Xenbase" id="XB-GENE-982366">
    <property type="gene designation" value="coch"/>
</dbReference>
<dbReference type="GO" id="GO:0004930">
    <property type="term" value="F:G protein-coupled receptor activity"/>
    <property type="evidence" value="ECO:0007669"/>
    <property type="project" value="InterPro"/>
</dbReference>
<feature type="domain" description="G-protein coupled receptors family 1 profile" evidence="15">
    <location>
        <begin position="43"/>
        <end position="160"/>
    </location>
</feature>
<evidence type="ECO:0000256" key="11">
    <source>
        <dbReference type="ARBA" id="ARBA00023157"/>
    </source>
</evidence>
<dbReference type="SMART" id="SM00327">
    <property type="entry name" value="VWA"/>
    <property type="match status" value="2"/>
</dbReference>
<organism evidence="17">
    <name type="scientific">Xenopus tropicalis</name>
    <name type="common">Western clawed frog</name>
    <name type="synonym">Silurana tropicalis</name>
    <dbReference type="NCBI Taxonomy" id="8364"/>
    <lineage>
        <taxon>Eukaryota</taxon>
        <taxon>Metazoa</taxon>
        <taxon>Chordata</taxon>
        <taxon>Craniata</taxon>
        <taxon>Vertebrata</taxon>
        <taxon>Euteleostomi</taxon>
        <taxon>Amphibia</taxon>
        <taxon>Batrachia</taxon>
        <taxon>Anura</taxon>
        <taxon>Pipoidea</taxon>
        <taxon>Pipidae</taxon>
        <taxon>Xenopodinae</taxon>
        <taxon>Xenopus</taxon>
        <taxon>Silurana</taxon>
    </lineage>
</organism>
<evidence type="ECO:0000259" key="15">
    <source>
        <dbReference type="PROSITE" id="PS50262"/>
    </source>
</evidence>
<comment type="function">
    <text evidence="1">Plays a role in the control of cell shape and motility in the trabecular meshwork.</text>
</comment>
<dbReference type="InterPro" id="IPR036609">
    <property type="entry name" value="LCCL_sf"/>
</dbReference>
<evidence type="ECO:0000313" key="17">
    <source>
        <dbReference type="Ensembl" id="ENSXETP00000108146"/>
    </source>
</evidence>
<dbReference type="FunCoup" id="A0A803JJR7">
    <property type="interactions" value="382"/>
</dbReference>
<keyword evidence="8" id="KW-0677">Repeat</keyword>
<feature type="transmembrane region" description="Helical" evidence="13">
    <location>
        <begin position="149"/>
        <end position="169"/>
    </location>
</feature>
<keyword evidence="12" id="KW-0325">Glycoprotein</keyword>
<evidence type="ECO:0000256" key="4">
    <source>
        <dbReference type="ARBA" id="ARBA00013828"/>
    </source>
</evidence>
<keyword evidence="7" id="KW-0732">Signal</keyword>
<sequence>MDGLLMDSSSLLPNSSSGARVLEEGETAIGAYLLLLGWLSWLGNGAVICLMCKRRRLLDSHDLLTLNLAVSDAGISIFGYSRGIVELFHGLGKDGFLANNLWTCQVGGFLILLFGLMSISTLTAISLLRYIKGCQPHKAHMVDQRHVTMAIVFIWISSIFWSGSPVLGWGSFTDFDHHPTMMYFILYTLTVSCIFVQLAATDGPGESPVPVTCTMRALDLKKELVQVLCPPGCTEQQLSVYGDVIYAAVSSICGAALHRGVLPRNGGTINVHRLPGQQDYPASYANGIQSQRLSRWTSSFSVSKAVSRELEVSGKPLASQIASSESSAVGKQTKAKRLKKTPQKLTGNKDCKAEIAFVIDGSSNIGQRRFNLQKNFVARVSLLLGIGTEGPHVGVVQSSEVPKTEFLLKNFTSPRDVQFAVKEISFRGGNSNTGKAIKHTAQSFFTTANGVRKGIPKVMVVFIDGWPSDNIEEAGIVAREFGINVFIVSVAPPAAEELGMVQDIAFIDKAVCRNNSYFSFHIPGWFGTAKHAKPLMQKLCSHEHLLCSKTCYNSVNIGFLIDGSSSVGDLNFRIMLDFMADVVRAFEVSDVGTKVGAIQFTYDQRLEFGLNDHSNKDDVLNALRSIRYMSGGTATGDAINFAVRNLFQPTKDGHNKNFLIIVTDGQSYDDVRGPASSAHISGVTIFSVGVAWAPLEDLKDMASEPKNSHTFFTREFPGLEQITPDLIRGICRDYLDSHK</sequence>
<protein>
    <recommendedName>
        <fullName evidence="4">Cochlin</fullName>
    </recommendedName>
</protein>
<dbReference type="InterPro" id="IPR004043">
    <property type="entry name" value="LCCL"/>
</dbReference>
<dbReference type="GeneTree" id="ENSGT00940000159386"/>
<dbReference type="FunFam" id="2.170.130.20:FF:000001">
    <property type="entry name" value="Cysteine-rich secretory protein LCCL domain-containing 1"/>
    <property type="match status" value="1"/>
</dbReference>
<dbReference type="Bgee" id="ENSXETG00000014163">
    <property type="expression patterns" value="Expressed in testis and 5 other cell types or tissues"/>
</dbReference>
<dbReference type="InterPro" id="IPR000276">
    <property type="entry name" value="GPCR_Rhodpsn"/>
</dbReference>
<dbReference type="GO" id="GO:0007605">
    <property type="term" value="P:sensory perception of sound"/>
    <property type="evidence" value="ECO:0007669"/>
    <property type="project" value="UniProtKB-ARBA"/>
</dbReference>
<evidence type="ECO:0000256" key="12">
    <source>
        <dbReference type="ARBA" id="ARBA00023180"/>
    </source>
</evidence>
<dbReference type="SMART" id="SM00603">
    <property type="entry name" value="LCCL"/>
    <property type="match status" value="1"/>
</dbReference>
<dbReference type="Ensembl" id="ENSXETT00000115313">
    <property type="protein sequence ID" value="ENSXETP00000108146"/>
    <property type="gene ID" value="ENSXETG00000014163"/>
</dbReference>
<keyword evidence="6 13" id="KW-0812">Transmembrane</keyword>
<reference evidence="17" key="1">
    <citation type="journal article" date="2010" name="Science">
        <title>The genome of the Western clawed frog Xenopus tropicalis.</title>
        <authorList>
            <person name="Hellsten U."/>
            <person name="Harland R.M."/>
            <person name="Gilchrist M.J."/>
            <person name="Hendrix D."/>
            <person name="Jurka J."/>
            <person name="Kapitonov V."/>
            <person name="Ovcharenko I."/>
            <person name="Putnam N.H."/>
            <person name="Shu S."/>
            <person name="Taher L."/>
            <person name="Blitz I.L."/>
            <person name="Blumberg B."/>
            <person name="Dichmann D.S."/>
            <person name="Dubchak I."/>
            <person name="Amaya E."/>
            <person name="Detter J.C."/>
            <person name="Fletcher R."/>
            <person name="Gerhard D.S."/>
            <person name="Goodstein D."/>
            <person name="Graves T."/>
            <person name="Grigoriev I.V."/>
            <person name="Grimwood J."/>
            <person name="Kawashima T."/>
            <person name="Lindquist E."/>
            <person name="Lucas S.M."/>
            <person name="Mead P.E."/>
            <person name="Mitros T."/>
            <person name="Ogino H."/>
            <person name="Ohta Y."/>
            <person name="Poliakov A.V."/>
            <person name="Pollet N."/>
            <person name="Robert J."/>
            <person name="Salamov A."/>
            <person name="Sater A.K."/>
            <person name="Schmutz J."/>
            <person name="Terry A."/>
            <person name="Vize P.D."/>
            <person name="Warren W.C."/>
            <person name="Wells D."/>
            <person name="Wills A."/>
            <person name="Wilson R.K."/>
            <person name="Zimmerman L.B."/>
            <person name="Zorn A.M."/>
            <person name="Grainger R."/>
            <person name="Grammer T."/>
            <person name="Khokha M.K."/>
            <person name="Richardson P.M."/>
            <person name="Rokhsar D.S."/>
        </authorList>
    </citation>
    <scope>NUCLEOTIDE SEQUENCE [LARGE SCALE GENOMIC DNA]</scope>
    <source>
        <strain evidence="17">Nigerian</strain>
    </source>
</reference>
<feature type="transmembrane region" description="Helical" evidence="13">
    <location>
        <begin position="105"/>
        <end position="128"/>
    </location>
</feature>
<dbReference type="InterPro" id="IPR017452">
    <property type="entry name" value="GPCR_Rhodpsn_7TM"/>
</dbReference>
<evidence type="ECO:0000256" key="10">
    <source>
        <dbReference type="ARBA" id="ARBA00023136"/>
    </source>
</evidence>
<feature type="transmembrane region" description="Helical" evidence="13">
    <location>
        <begin position="64"/>
        <end position="85"/>
    </location>
</feature>
<dbReference type="PRINTS" id="PR00453">
    <property type="entry name" value="VWFADOMAIN"/>
</dbReference>
<dbReference type="InterPro" id="IPR036465">
    <property type="entry name" value="vWFA_dom_sf"/>
</dbReference>
<reference evidence="17" key="2">
    <citation type="submission" date="2021-03" db="UniProtKB">
        <authorList>
            <consortium name="Ensembl"/>
        </authorList>
    </citation>
    <scope>IDENTIFICATION</scope>
</reference>
<dbReference type="Gene3D" id="3.40.50.410">
    <property type="entry name" value="von Willebrand factor, type A domain"/>
    <property type="match status" value="2"/>
</dbReference>